<keyword evidence="7" id="KW-1185">Reference proteome</keyword>
<organism evidence="6 7">
    <name type="scientific">Caloranaerobacter azorensis DSM 13643</name>
    <dbReference type="NCBI Taxonomy" id="1121264"/>
    <lineage>
        <taxon>Bacteria</taxon>
        <taxon>Bacillati</taxon>
        <taxon>Bacillota</taxon>
        <taxon>Tissierellia</taxon>
        <taxon>Tissierellales</taxon>
        <taxon>Thermohalobacteraceae</taxon>
        <taxon>Caloranaerobacter</taxon>
    </lineage>
</organism>
<feature type="domain" description="Flagellin C-terminal" evidence="5">
    <location>
        <begin position="256"/>
        <end position="337"/>
    </location>
</feature>
<evidence type="ECO:0000313" key="7">
    <source>
        <dbReference type="Proteomes" id="UP000183967"/>
    </source>
</evidence>
<dbReference type="Gene3D" id="1.20.1330.10">
    <property type="entry name" value="f41 fragment of flagellin, N-terminal domain"/>
    <property type="match status" value="1"/>
</dbReference>
<dbReference type="InterPro" id="IPR001029">
    <property type="entry name" value="Flagellin_N"/>
</dbReference>
<dbReference type="Pfam" id="PF00700">
    <property type="entry name" value="Flagellin_C"/>
    <property type="match status" value="1"/>
</dbReference>
<dbReference type="AlphaFoldDB" id="A0A1M5V3Q9"/>
<keyword evidence="6" id="KW-0282">Flagellum</keyword>
<dbReference type="EMBL" id="FQXO01000048">
    <property type="protein sequence ID" value="SHH69861.1"/>
    <property type="molecule type" value="Genomic_DNA"/>
</dbReference>
<dbReference type="NCBIfam" id="TIGR02550">
    <property type="entry name" value="flagell_flgL"/>
    <property type="match status" value="1"/>
</dbReference>
<reference evidence="7" key="1">
    <citation type="submission" date="2016-11" db="EMBL/GenBank/DDBJ databases">
        <authorList>
            <person name="Varghese N."/>
            <person name="Submissions S."/>
        </authorList>
    </citation>
    <scope>NUCLEOTIDE SEQUENCE [LARGE SCALE GENOMIC DNA]</scope>
    <source>
        <strain evidence="7">DSM 13643</strain>
    </source>
</reference>
<evidence type="ECO:0000259" key="5">
    <source>
        <dbReference type="Pfam" id="PF00700"/>
    </source>
</evidence>
<sequence length="339" mass="37790">MRITNNMLINNMMRNLNNNLKKMNKIQQKLSSGKKFQLPSDDPIGVSRSLKLNTDIAKIEQYKRNLDDAMSWLEMTESAVAEVEDVLQRARELTVQAANGTNSDDDLKMISSEIEQLKDHLIKISNTTYAGRYIFSGYKTDVPLLDENGKFKLTNYEAGSGTFSSHVLSKDEVSNYNVGISDKIAINIVGVKVFGKFEGDLDNPNFDSNVNGYEIDSTNKTSNSANADKSYLIAMFDSLKTALDSGDSETIQKTLGRIDKVMENLLSITADIGAKSNRLELTKKRLESQSINFTKLLAENEEADIAEVIMNLKVNENVYRASLSAGARIIQPTLVDFLR</sequence>
<dbReference type="SUPFAM" id="SSF64518">
    <property type="entry name" value="Phase 1 flagellin"/>
    <property type="match status" value="1"/>
</dbReference>
<dbReference type="PRINTS" id="PR00207">
    <property type="entry name" value="FLAGELLIN"/>
</dbReference>
<keyword evidence="6" id="KW-0969">Cilium</keyword>
<comment type="subcellular location">
    <subcellularLocation>
        <location evidence="1">Bacterial flagellum</location>
    </subcellularLocation>
</comment>
<evidence type="ECO:0000259" key="4">
    <source>
        <dbReference type="Pfam" id="PF00669"/>
    </source>
</evidence>
<protein>
    <submittedName>
        <fullName evidence="6">Flagellar hook-associated protein 3 FlgL</fullName>
    </submittedName>
</protein>
<evidence type="ECO:0000256" key="1">
    <source>
        <dbReference type="ARBA" id="ARBA00004365"/>
    </source>
</evidence>
<evidence type="ECO:0000256" key="2">
    <source>
        <dbReference type="ARBA" id="ARBA00005709"/>
    </source>
</evidence>
<evidence type="ECO:0000256" key="3">
    <source>
        <dbReference type="ARBA" id="ARBA00023143"/>
    </source>
</evidence>
<dbReference type="InterPro" id="IPR001492">
    <property type="entry name" value="Flagellin"/>
</dbReference>
<dbReference type="InterPro" id="IPR013384">
    <property type="entry name" value="Flagell_FlgL"/>
</dbReference>
<name>A0A1M5V3Q9_9FIRM</name>
<dbReference type="GO" id="GO:0005198">
    <property type="term" value="F:structural molecule activity"/>
    <property type="evidence" value="ECO:0007669"/>
    <property type="project" value="InterPro"/>
</dbReference>
<evidence type="ECO:0000313" key="6">
    <source>
        <dbReference type="EMBL" id="SHH69861.1"/>
    </source>
</evidence>
<dbReference type="GO" id="GO:0009424">
    <property type="term" value="C:bacterial-type flagellum hook"/>
    <property type="evidence" value="ECO:0007669"/>
    <property type="project" value="InterPro"/>
</dbReference>
<gene>
    <name evidence="6" type="ORF">SAMN02745135_01725</name>
</gene>
<feature type="domain" description="Flagellin N-terminal" evidence="4">
    <location>
        <begin position="3"/>
        <end position="140"/>
    </location>
</feature>
<comment type="similarity">
    <text evidence="2">Belongs to the bacterial flagellin family.</text>
</comment>
<dbReference type="OrthoDB" id="9758307at2"/>
<accession>A0A1M5V3Q9</accession>
<dbReference type="GO" id="GO:0071973">
    <property type="term" value="P:bacterial-type flagellum-dependent cell motility"/>
    <property type="evidence" value="ECO:0007669"/>
    <property type="project" value="InterPro"/>
</dbReference>
<dbReference type="PANTHER" id="PTHR42792:SF1">
    <property type="entry name" value="FLAGELLAR HOOK-ASSOCIATED PROTEIN 3"/>
    <property type="match status" value="1"/>
</dbReference>
<dbReference type="PANTHER" id="PTHR42792">
    <property type="entry name" value="FLAGELLIN"/>
    <property type="match status" value="1"/>
</dbReference>
<proteinExistence type="inferred from homology"/>
<dbReference type="Proteomes" id="UP000183967">
    <property type="component" value="Unassembled WGS sequence"/>
</dbReference>
<keyword evidence="6" id="KW-0966">Cell projection</keyword>
<keyword evidence="3" id="KW-0975">Bacterial flagellum</keyword>
<dbReference type="InterPro" id="IPR046358">
    <property type="entry name" value="Flagellin_C"/>
</dbReference>
<dbReference type="Pfam" id="PF00669">
    <property type="entry name" value="Flagellin_N"/>
    <property type="match status" value="1"/>
</dbReference>
<dbReference type="RefSeq" id="WP_073196989.1">
    <property type="nucleotide sequence ID" value="NZ_FQXO01000048.1"/>
</dbReference>